<evidence type="ECO:0000256" key="4">
    <source>
        <dbReference type="ARBA" id="ARBA00022989"/>
    </source>
</evidence>
<dbReference type="Proteomes" id="UP001156690">
    <property type="component" value="Unassembled WGS sequence"/>
</dbReference>
<dbReference type="Gene3D" id="1.20.1250.20">
    <property type="entry name" value="MFS general substrate transporter like domains"/>
    <property type="match status" value="1"/>
</dbReference>
<sequence length="400" mass="44077">MKNKTFPYLVGRFFDGISSGLFMMALPWVILSQPNMGTFVAMVALLCTAVSFVATPFFSTLIDRHSRKKLLVINQVIQALTAAIVVVAYSLDAGSHWLLAGAQLVIWVSSNLAWSTNNAFTQENYDSHEYASISGYQEVVMQGTTLGAGALGVVLLEMWSMWEFALFAAISSGIASIAYLLTPYRRKLRKTQAVPFFAQLKESKSIFAKAPRFYAFILLSCLSYPILTFLGKLVPIWFSEAGISGEWLAGYNISFGLGSLITGLLVSKILAKPSHQNIMKYSMFVVAFMLVGMSIYQHPAYLMAFTLGFGFFNALNRIARTNWMHHSVKVSERGRVDGGLALFSTLAQSLSYVLIAYLSHHEITRYGFVIAAVIVIAAAILMTLLNKSSNINLEPASQVN</sequence>
<feature type="transmembrane region" description="Helical" evidence="6">
    <location>
        <begin position="366"/>
        <end position="385"/>
    </location>
</feature>
<dbReference type="PANTHER" id="PTHR23513:SF11">
    <property type="entry name" value="STAPHYLOFERRIN A TRANSPORTER"/>
    <property type="match status" value="1"/>
</dbReference>
<evidence type="ECO:0000256" key="3">
    <source>
        <dbReference type="ARBA" id="ARBA00022692"/>
    </source>
</evidence>
<dbReference type="GO" id="GO:0005886">
    <property type="term" value="C:plasma membrane"/>
    <property type="evidence" value="ECO:0007669"/>
    <property type="project" value="UniProtKB-SubCell"/>
</dbReference>
<keyword evidence="3 6" id="KW-0812">Transmembrane</keyword>
<dbReference type="Pfam" id="PF07690">
    <property type="entry name" value="MFS_1"/>
    <property type="match status" value="1"/>
</dbReference>
<dbReference type="EMBL" id="BSNX01000075">
    <property type="protein sequence ID" value="GLQ76159.1"/>
    <property type="molecule type" value="Genomic_DNA"/>
</dbReference>
<feature type="transmembrane region" description="Helical" evidence="6">
    <location>
        <begin position="70"/>
        <end position="91"/>
    </location>
</feature>
<dbReference type="SUPFAM" id="SSF103473">
    <property type="entry name" value="MFS general substrate transporter"/>
    <property type="match status" value="1"/>
</dbReference>
<dbReference type="PANTHER" id="PTHR23513">
    <property type="entry name" value="INTEGRAL MEMBRANE EFFLUX PROTEIN-RELATED"/>
    <property type="match status" value="1"/>
</dbReference>
<keyword evidence="8" id="KW-1185">Reference proteome</keyword>
<feature type="transmembrane region" description="Helical" evidence="6">
    <location>
        <begin position="250"/>
        <end position="271"/>
    </location>
</feature>
<comment type="subcellular location">
    <subcellularLocation>
        <location evidence="1">Cell membrane</location>
        <topology evidence="1">Multi-pass membrane protein</topology>
    </subcellularLocation>
</comment>
<dbReference type="GO" id="GO:0022857">
    <property type="term" value="F:transmembrane transporter activity"/>
    <property type="evidence" value="ECO:0007669"/>
    <property type="project" value="InterPro"/>
</dbReference>
<keyword evidence="4 6" id="KW-1133">Transmembrane helix</keyword>
<organism evidence="7 8">
    <name type="scientific">Vibrio penaeicida</name>
    <dbReference type="NCBI Taxonomy" id="104609"/>
    <lineage>
        <taxon>Bacteria</taxon>
        <taxon>Pseudomonadati</taxon>
        <taxon>Pseudomonadota</taxon>
        <taxon>Gammaproteobacteria</taxon>
        <taxon>Vibrionales</taxon>
        <taxon>Vibrionaceae</taxon>
        <taxon>Vibrio</taxon>
    </lineage>
</organism>
<feature type="transmembrane region" description="Helical" evidence="6">
    <location>
        <begin position="213"/>
        <end position="238"/>
    </location>
</feature>
<feature type="transmembrane region" description="Helical" evidence="6">
    <location>
        <begin position="340"/>
        <end position="360"/>
    </location>
</feature>
<feature type="transmembrane region" description="Helical" evidence="6">
    <location>
        <begin position="302"/>
        <end position="319"/>
    </location>
</feature>
<evidence type="ECO:0000256" key="2">
    <source>
        <dbReference type="ARBA" id="ARBA00022475"/>
    </source>
</evidence>
<keyword evidence="5 6" id="KW-0472">Membrane</keyword>
<feature type="transmembrane region" description="Helical" evidence="6">
    <location>
        <begin position="12"/>
        <end position="30"/>
    </location>
</feature>
<protein>
    <submittedName>
        <fullName evidence="7">MFS transporter</fullName>
    </submittedName>
</protein>
<evidence type="ECO:0000256" key="6">
    <source>
        <dbReference type="SAM" id="Phobius"/>
    </source>
</evidence>
<reference evidence="8" key="1">
    <citation type="journal article" date="2019" name="Int. J. Syst. Evol. Microbiol.">
        <title>The Global Catalogue of Microorganisms (GCM) 10K type strain sequencing project: providing services to taxonomists for standard genome sequencing and annotation.</title>
        <authorList>
            <consortium name="The Broad Institute Genomics Platform"/>
            <consortium name="The Broad Institute Genome Sequencing Center for Infectious Disease"/>
            <person name="Wu L."/>
            <person name="Ma J."/>
        </authorList>
    </citation>
    <scope>NUCLEOTIDE SEQUENCE [LARGE SCALE GENOMIC DNA]</scope>
    <source>
        <strain evidence="8">NBRC 15640</strain>
    </source>
</reference>
<accession>A0AAV5P0R7</accession>
<evidence type="ECO:0000313" key="8">
    <source>
        <dbReference type="Proteomes" id="UP001156690"/>
    </source>
</evidence>
<gene>
    <name evidence="7" type="ORF">GCM10007932_55220</name>
</gene>
<feature type="transmembrane region" description="Helical" evidence="6">
    <location>
        <begin position="162"/>
        <end position="181"/>
    </location>
</feature>
<dbReference type="RefSeq" id="WP_126607661.1">
    <property type="nucleotide sequence ID" value="NZ_AP025145.1"/>
</dbReference>
<dbReference type="CDD" id="cd06173">
    <property type="entry name" value="MFS_MefA_like"/>
    <property type="match status" value="1"/>
</dbReference>
<evidence type="ECO:0000256" key="1">
    <source>
        <dbReference type="ARBA" id="ARBA00004651"/>
    </source>
</evidence>
<comment type="caution">
    <text evidence="7">The sequence shown here is derived from an EMBL/GenBank/DDBJ whole genome shotgun (WGS) entry which is preliminary data.</text>
</comment>
<dbReference type="AlphaFoldDB" id="A0AAV5P0R7"/>
<name>A0AAV5P0R7_9VIBR</name>
<proteinExistence type="predicted"/>
<feature type="transmembrane region" description="Helical" evidence="6">
    <location>
        <begin position="278"/>
        <end position="296"/>
    </location>
</feature>
<evidence type="ECO:0000313" key="7">
    <source>
        <dbReference type="EMBL" id="GLQ76159.1"/>
    </source>
</evidence>
<dbReference type="InterPro" id="IPR011701">
    <property type="entry name" value="MFS"/>
</dbReference>
<evidence type="ECO:0000256" key="5">
    <source>
        <dbReference type="ARBA" id="ARBA00023136"/>
    </source>
</evidence>
<dbReference type="InterPro" id="IPR036259">
    <property type="entry name" value="MFS_trans_sf"/>
</dbReference>
<feature type="transmembrane region" description="Helical" evidence="6">
    <location>
        <begin position="36"/>
        <end position="58"/>
    </location>
</feature>
<keyword evidence="2" id="KW-1003">Cell membrane</keyword>